<dbReference type="AlphaFoldDB" id="X6M9Q3"/>
<keyword evidence="2" id="KW-1185">Reference proteome</keyword>
<comment type="caution">
    <text evidence="1">The sequence shown here is derived from an EMBL/GenBank/DDBJ whole genome shotgun (WGS) entry which is preliminary data.</text>
</comment>
<accession>X6M9Q3</accession>
<dbReference type="EMBL" id="ASPP01023179">
    <property type="protein sequence ID" value="ETO10738.1"/>
    <property type="molecule type" value="Genomic_DNA"/>
</dbReference>
<evidence type="ECO:0000313" key="2">
    <source>
        <dbReference type="Proteomes" id="UP000023152"/>
    </source>
</evidence>
<protein>
    <submittedName>
        <fullName evidence="1">Putative folylpolyglutamate synthase</fullName>
    </submittedName>
</protein>
<proteinExistence type="predicted"/>
<organism evidence="1 2">
    <name type="scientific">Reticulomyxa filosa</name>
    <dbReference type="NCBI Taxonomy" id="46433"/>
    <lineage>
        <taxon>Eukaryota</taxon>
        <taxon>Sar</taxon>
        <taxon>Rhizaria</taxon>
        <taxon>Retaria</taxon>
        <taxon>Foraminifera</taxon>
        <taxon>Monothalamids</taxon>
        <taxon>Reticulomyxidae</taxon>
        <taxon>Reticulomyxa</taxon>
    </lineage>
</organism>
<dbReference type="InterPro" id="IPR036615">
    <property type="entry name" value="Mur_ligase_C_dom_sf"/>
</dbReference>
<gene>
    <name evidence="1" type="ORF">RFI_26637</name>
</gene>
<dbReference type="Proteomes" id="UP000023152">
    <property type="component" value="Unassembled WGS sequence"/>
</dbReference>
<name>X6M9Q3_RETFI</name>
<dbReference type="SUPFAM" id="SSF53244">
    <property type="entry name" value="MurD-like peptide ligases, peptide-binding domain"/>
    <property type="match status" value="1"/>
</dbReference>
<dbReference type="GO" id="GO:0016881">
    <property type="term" value="F:acid-amino acid ligase activity"/>
    <property type="evidence" value="ECO:0007669"/>
    <property type="project" value="InterPro"/>
</dbReference>
<evidence type="ECO:0000313" key="1">
    <source>
        <dbReference type="EMBL" id="ETO10738.1"/>
    </source>
</evidence>
<sequence length="296" mass="33980">MYVYNSLPDVVAQKCKNFNEYNTEMVKMAKDALSHSRYFEGDTKWFDDSDLLDVKPPFRFEEMNNVVLLQQVRVNVIFDVAHNPDGCTALCNAIHNKYPRQQSNVVVVAAFKKVKDVRGCLDVLMQHCHALHFVQPMGQLDMCSIEYAKGVVAEIKSHPSNIDNDSILRTRVDFSQWTNQHDLIKILSFEAQQLRAIPDKTHVLVICGTFGLMKPLNNDATLITNFYSVLHGPENLIFNVASSYLFKVFKLATFFISFAHLLNTVLMIFHFPAPIQLLLCFSINNPRLFNFKKERI</sequence>
<reference evidence="1 2" key="1">
    <citation type="journal article" date="2013" name="Curr. Biol.">
        <title>The Genome of the Foraminiferan Reticulomyxa filosa.</title>
        <authorList>
            <person name="Glockner G."/>
            <person name="Hulsmann N."/>
            <person name="Schleicher M."/>
            <person name="Noegel A.A."/>
            <person name="Eichinger L."/>
            <person name="Gallinger C."/>
            <person name="Pawlowski J."/>
            <person name="Sierra R."/>
            <person name="Euteneuer U."/>
            <person name="Pillet L."/>
            <person name="Moustafa A."/>
            <person name="Platzer M."/>
            <person name="Groth M."/>
            <person name="Szafranski K."/>
            <person name="Schliwa M."/>
        </authorList>
    </citation>
    <scope>NUCLEOTIDE SEQUENCE [LARGE SCALE GENOMIC DNA]</scope>
</reference>
<dbReference type="Gene3D" id="3.90.190.20">
    <property type="entry name" value="Mur ligase, C-terminal domain"/>
    <property type="match status" value="1"/>
</dbReference>